<accession>A0A378XDA6</accession>
<dbReference type="STRING" id="1122619.GCA_000373745_00107"/>
<evidence type="ECO:0000313" key="3">
    <source>
        <dbReference type="EMBL" id="SUA52541.1"/>
    </source>
</evidence>
<sequence>MKSLINFLILVLIVAILGFLGWSALDKTLFADAEQQVPPQEETGIPAAPQPTPEAPIAISPEEAFGTTSDNMAAQDAEISCENAGETIGAIYDMHIEGKSTTEISQYLAGLDAYSQTEIEMYSQIAQSIEDAPSDQLLPRQEMVEQFRLQCEAALSN</sequence>
<evidence type="ECO:0000256" key="1">
    <source>
        <dbReference type="SAM" id="MobiDB-lite"/>
    </source>
</evidence>
<keyword evidence="5" id="KW-1185">Reference proteome</keyword>
<name>A0A378XDA6_9BURK</name>
<reference evidence="3 4" key="1">
    <citation type="submission" date="2018-06" db="EMBL/GenBank/DDBJ databases">
        <authorList>
            <consortium name="Pathogen Informatics"/>
            <person name="Doyle S."/>
        </authorList>
    </citation>
    <scope>NUCLEOTIDE SEQUENCE [LARGE SCALE GENOMIC DNA]</scope>
    <source>
        <strain evidence="3 4">NCTC11997</strain>
    </source>
</reference>
<dbReference type="RefSeq" id="WP_018573292.1">
    <property type="nucleotide sequence ID" value="NZ_CP065725.1"/>
</dbReference>
<dbReference type="EMBL" id="UGSB01000001">
    <property type="protein sequence ID" value="SUA52541.1"/>
    <property type="molecule type" value="Genomic_DNA"/>
</dbReference>
<evidence type="ECO:0000313" key="2">
    <source>
        <dbReference type="EMBL" id="QPT40720.1"/>
    </source>
</evidence>
<dbReference type="AlphaFoldDB" id="A0A378XDA6"/>
<dbReference type="Proteomes" id="UP000254603">
    <property type="component" value="Unassembled WGS sequence"/>
</dbReference>
<dbReference type="EMBL" id="CP065725">
    <property type="protein sequence ID" value="QPT40720.1"/>
    <property type="molecule type" value="Genomic_DNA"/>
</dbReference>
<proteinExistence type="predicted"/>
<evidence type="ECO:0000313" key="5">
    <source>
        <dbReference type="Proteomes" id="UP000594903"/>
    </source>
</evidence>
<protein>
    <submittedName>
        <fullName evidence="3">Uncharacterized protein</fullName>
    </submittedName>
</protein>
<dbReference type="OrthoDB" id="9949459at2"/>
<feature type="region of interest" description="Disordered" evidence="1">
    <location>
        <begin position="36"/>
        <end position="73"/>
    </location>
</feature>
<organism evidence="3 4">
    <name type="scientific">Oligella ureolytica</name>
    <dbReference type="NCBI Taxonomy" id="90244"/>
    <lineage>
        <taxon>Bacteria</taxon>
        <taxon>Pseudomonadati</taxon>
        <taxon>Pseudomonadota</taxon>
        <taxon>Betaproteobacteria</taxon>
        <taxon>Burkholderiales</taxon>
        <taxon>Alcaligenaceae</taxon>
        <taxon>Oligella</taxon>
    </lineage>
</organism>
<evidence type="ECO:0000313" key="4">
    <source>
        <dbReference type="Proteomes" id="UP000254603"/>
    </source>
</evidence>
<gene>
    <name evidence="2" type="ORF">I6G29_03850</name>
    <name evidence="3" type="ORF">NCTC11997_00821</name>
</gene>
<reference evidence="2 5" key="2">
    <citation type="submission" date="2020-12" db="EMBL/GenBank/DDBJ databases">
        <title>FDA dAtabase for Regulatory Grade micrObial Sequences (FDA-ARGOS): Supporting development and validation of Infectious Disease Dx tests.</title>
        <authorList>
            <person name="Sproer C."/>
            <person name="Gronow S."/>
            <person name="Severitt S."/>
            <person name="Schroder I."/>
            <person name="Tallon L."/>
            <person name="Sadzewicz L."/>
            <person name="Zhao X."/>
            <person name="Boylan J."/>
            <person name="Ott S."/>
            <person name="Bowen H."/>
            <person name="Vavikolanu K."/>
            <person name="Mehta A."/>
            <person name="Aluvathingal J."/>
            <person name="Nadendla S."/>
            <person name="Lowell S."/>
            <person name="Myers T."/>
            <person name="Yan Y."/>
            <person name="Sichtig H."/>
        </authorList>
    </citation>
    <scope>NUCLEOTIDE SEQUENCE [LARGE SCALE GENOMIC DNA]</scope>
    <source>
        <strain evidence="2 5">FDAARGOS_872</strain>
    </source>
</reference>
<dbReference type="Proteomes" id="UP000594903">
    <property type="component" value="Chromosome"/>
</dbReference>